<name>R7YXB5_CONA1</name>
<feature type="transmembrane region" description="Helical" evidence="2">
    <location>
        <begin position="573"/>
        <end position="594"/>
    </location>
</feature>
<feature type="region of interest" description="Disordered" evidence="1">
    <location>
        <begin position="123"/>
        <end position="156"/>
    </location>
</feature>
<dbReference type="STRING" id="1168221.R7YXB5"/>
<evidence type="ECO:0000256" key="1">
    <source>
        <dbReference type="SAM" id="MobiDB-lite"/>
    </source>
</evidence>
<feature type="transmembrane region" description="Helical" evidence="2">
    <location>
        <begin position="300"/>
        <end position="316"/>
    </location>
</feature>
<feature type="transmembrane region" description="Helical" evidence="2">
    <location>
        <begin position="689"/>
        <end position="716"/>
    </location>
</feature>
<keyword evidence="2" id="KW-0472">Membrane</keyword>
<feature type="transmembrane region" description="Helical" evidence="2">
    <location>
        <begin position="408"/>
        <end position="429"/>
    </location>
</feature>
<feature type="transmembrane region" description="Helical" evidence="2">
    <location>
        <begin position="728"/>
        <end position="749"/>
    </location>
</feature>
<dbReference type="InterPro" id="IPR021840">
    <property type="entry name" value="DUF3433"/>
</dbReference>
<feature type="transmembrane region" description="Helical" evidence="2">
    <location>
        <begin position="614"/>
        <end position="637"/>
    </location>
</feature>
<dbReference type="GeneID" id="19903010"/>
<dbReference type="EMBL" id="JH767579">
    <property type="protein sequence ID" value="EON66306.1"/>
    <property type="molecule type" value="Genomic_DNA"/>
</dbReference>
<feature type="transmembrane region" description="Helical" evidence="2">
    <location>
        <begin position="259"/>
        <end position="280"/>
    </location>
</feature>
<keyword evidence="4" id="KW-1185">Reference proteome</keyword>
<dbReference type="HOGENOM" id="CLU_011750_1_0_1"/>
<proteinExistence type="predicted"/>
<sequence length="955" mass="106168">MNSGDRQPILLGDSAVLYPSAANVSRPRLQHTGSNHSVAAEEEYYSLDDGTSSVVRSDDPHASRATVQRYSTPPSAFRTPANSSDMLQQELTELPRRRATLVATGAAPNTVSFDERPITIVRKPVPSHSSSNHTTPERNPMDPAASPSTTPGVDDTPYIRFAIDQLTRDEEVRRETRQYAPAIQDDYPVDRIIPDEGLGYVQHEQAPTPPPPPRVPRKNWRRSMSPIGRDVFEPFHPPRESLPYPPLEFVPGILRPTWLGLYLFLCLLMLTGLLFCAIWSPGHDGFWDYDMFGDGRYFVFQYLPTMLGMILLLWLFQIQKAVQRISPFMALASESPRARTEGVFLSIHPSQFLLPNLQHLRAGQPTLGVCSIVFWLFLFTIPLLASAFNVRFFGPPSVGQWRWVAVQGVIWTVIVLYILLVIALILLFVSLRRKTTGLKWDPRSLADIIALLERSNVMTAYNGSETFASTQEFRDRLQQRSDRLGYWHTSKRPQDIFYGLGEEGGTTRRYSIEAGRIREKAPERQYPPPSAGSEAERQASSAGGHAGDFSIRMDIRSSRIRARYLPWFLKDTFVVAWLVIAIVLLIAWLVVSFVNTAVNGGFFPLVPVAANSGGFSASNFLYSFLPATIAMLLFLLYQPLDLAYRRLAPFAALSAPGGTTAEKSLLVDYPARLPVSVTVAAASNGDWQVAVLSFISLLASTFPVLAGGCFWTQFYVSDVEVRVAAHPPAYYALCVFLCLYAVSLLVLLVPGGYRKRMALPHDSRTLAEVVSWVYQSELLTDRAFARVGTRAEMVARLVGHELALHQSQQQREQQQAGVLGPKANDRTSPWASFVNMVGGPKRNLAGGEKAELEAGRTAESERLNPSAAAENPFSDPSETGAPTAPATAMRSEEAGEKRRYRTEQQPVGPTRYGFGIYVGRDGREHLGIDRMRRPGRGELVLHDFSKRGRRESGVV</sequence>
<dbReference type="Pfam" id="PF11915">
    <property type="entry name" value="DUF3433"/>
    <property type="match status" value="2"/>
</dbReference>
<dbReference type="PANTHER" id="PTHR37544:SF1">
    <property type="entry name" value="PHOSPHORIBOSYLAMINOIMIDAZOLE-SUCCINOCARBOXAMIDE SYNTHASE"/>
    <property type="match status" value="1"/>
</dbReference>
<dbReference type="eggNOG" id="ENOG502SKGN">
    <property type="taxonomic scope" value="Eukaryota"/>
</dbReference>
<feature type="compositionally biased region" description="Polar residues" evidence="1">
    <location>
        <begin position="65"/>
        <end position="82"/>
    </location>
</feature>
<dbReference type="RefSeq" id="XP_007781623.1">
    <property type="nucleotide sequence ID" value="XM_007783433.1"/>
</dbReference>
<evidence type="ECO:0000313" key="4">
    <source>
        <dbReference type="Proteomes" id="UP000016924"/>
    </source>
</evidence>
<feature type="region of interest" description="Disordered" evidence="1">
    <location>
        <begin position="49"/>
        <end position="82"/>
    </location>
</feature>
<dbReference type="AlphaFoldDB" id="R7YXB5"/>
<gene>
    <name evidence="3" type="ORF">W97_05699</name>
</gene>
<evidence type="ECO:0000256" key="2">
    <source>
        <dbReference type="SAM" id="Phobius"/>
    </source>
</evidence>
<protein>
    <recommendedName>
        <fullName evidence="5">Phosphoribosylaminoimidazole-succinocarboxamide synthase</fullName>
    </recommendedName>
</protein>
<evidence type="ECO:0008006" key="5">
    <source>
        <dbReference type="Google" id="ProtNLM"/>
    </source>
</evidence>
<keyword evidence="2" id="KW-1133">Transmembrane helix</keyword>
<dbReference type="OMA" id="YLPWCLR"/>
<feature type="region of interest" description="Disordered" evidence="1">
    <location>
        <begin position="805"/>
        <end position="916"/>
    </location>
</feature>
<feature type="compositionally biased region" description="Low complexity" evidence="1">
    <location>
        <begin position="806"/>
        <end position="815"/>
    </location>
</feature>
<dbReference type="Proteomes" id="UP000016924">
    <property type="component" value="Unassembled WGS sequence"/>
</dbReference>
<organism evidence="3 4">
    <name type="scientific">Coniosporium apollinis (strain CBS 100218)</name>
    <name type="common">Rock-inhabiting black yeast</name>
    <dbReference type="NCBI Taxonomy" id="1168221"/>
    <lineage>
        <taxon>Eukaryota</taxon>
        <taxon>Fungi</taxon>
        <taxon>Dikarya</taxon>
        <taxon>Ascomycota</taxon>
        <taxon>Pezizomycotina</taxon>
        <taxon>Dothideomycetes</taxon>
        <taxon>Dothideomycetes incertae sedis</taxon>
        <taxon>Coniosporium</taxon>
    </lineage>
</organism>
<feature type="region of interest" description="Disordered" evidence="1">
    <location>
        <begin position="520"/>
        <end position="545"/>
    </location>
</feature>
<keyword evidence="2" id="KW-0812">Transmembrane</keyword>
<reference evidence="4" key="1">
    <citation type="submission" date="2012-06" db="EMBL/GenBank/DDBJ databases">
        <title>The genome sequence of Coniosporium apollinis CBS 100218.</title>
        <authorList>
            <consortium name="The Broad Institute Genome Sequencing Platform"/>
            <person name="Cuomo C."/>
            <person name="Gorbushina A."/>
            <person name="Noack S."/>
            <person name="Walker B."/>
            <person name="Young S.K."/>
            <person name="Zeng Q."/>
            <person name="Gargeya S."/>
            <person name="Fitzgerald M."/>
            <person name="Haas B."/>
            <person name="Abouelleil A."/>
            <person name="Alvarado L."/>
            <person name="Arachchi H.M."/>
            <person name="Berlin A.M."/>
            <person name="Chapman S.B."/>
            <person name="Goldberg J."/>
            <person name="Griggs A."/>
            <person name="Gujja S."/>
            <person name="Hansen M."/>
            <person name="Howarth C."/>
            <person name="Imamovic A."/>
            <person name="Larimer J."/>
            <person name="McCowan C."/>
            <person name="Montmayeur A."/>
            <person name="Murphy C."/>
            <person name="Neiman D."/>
            <person name="Pearson M."/>
            <person name="Priest M."/>
            <person name="Roberts A."/>
            <person name="Saif S."/>
            <person name="Shea T."/>
            <person name="Sisk P."/>
            <person name="Sykes S."/>
            <person name="Wortman J."/>
            <person name="Nusbaum C."/>
            <person name="Birren B."/>
        </authorList>
    </citation>
    <scope>NUCLEOTIDE SEQUENCE [LARGE SCALE GENOMIC DNA]</scope>
    <source>
        <strain evidence="4">CBS 100218</strain>
    </source>
</reference>
<feature type="transmembrane region" description="Helical" evidence="2">
    <location>
        <begin position="367"/>
        <end position="388"/>
    </location>
</feature>
<evidence type="ECO:0000313" key="3">
    <source>
        <dbReference type="EMBL" id="EON66306.1"/>
    </source>
</evidence>
<accession>R7YXB5</accession>
<dbReference type="PANTHER" id="PTHR37544">
    <property type="entry name" value="SPRAY-RELATED"/>
    <property type="match status" value="1"/>
</dbReference>
<dbReference type="OrthoDB" id="3057599at2759"/>
<feature type="compositionally biased region" description="Basic and acidic residues" evidence="1">
    <location>
        <begin position="848"/>
        <end position="862"/>
    </location>
</feature>